<dbReference type="Gene3D" id="3.40.50.300">
    <property type="entry name" value="P-loop containing nucleotide triphosphate hydrolases"/>
    <property type="match status" value="2"/>
</dbReference>
<dbReference type="GO" id="GO:0003677">
    <property type="term" value="F:DNA binding"/>
    <property type="evidence" value="ECO:0007669"/>
    <property type="project" value="UniProtKB-KW"/>
</dbReference>
<dbReference type="GeneID" id="25250814"/>
<dbReference type="SUPFAM" id="SSF64356">
    <property type="entry name" value="SNARE-like"/>
    <property type="match status" value="1"/>
</dbReference>
<evidence type="ECO:0000256" key="6">
    <source>
        <dbReference type="ARBA" id="ARBA00023170"/>
    </source>
</evidence>
<dbReference type="GO" id="GO:0006886">
    <property type="term" value="P:intracellular protein transport"/>
    <property type="evidence" value="ECO:0007669"/>
    <property type="project" value="InterPro"/>
</dbReference>
<feature type="region of interest" description="Disordered" evidence="7">
    <location>
        <begin position="349"/>
        <end position="406"/>
    </location>
</feature>
<dbReference type="InterPro" id="IPR042101">
    <property type="entry name" value="SRP54_N_sf"/>
</dbReference>
<dbReference type="GO" id="GO:0003924">
    <property type="term" value="F:GTPase activity"/>
    <property type="evidence" value="ECO:0007669"/>
    <property type="project" value="InterPro"/>
</dbReference>
<dbReference type="Gene3D" id="3.30.450.60">
    <property type="match status" value="1"/>
</dbReference>
<dbReference type="RefSeq" id="XP_013229225.1">
    <property type="nucleotide sequence ID" value="XM_013373771.1"/>
</dbReference>
<dbReference type="EMBL" id="HG673836">
    <property type="protein sequence ID" value="CDJ38387.1"/>
    <property type="molecule type" value="Genomic_DNA"/>
</dbReference>
<feature type="domain" description="SRP54-type proteins GTP-binding" evidence="8">
    <location>
        <begin position="518"/>
        <end position="531"/>
    </location>
</feature>
<dbReference type="CDD" id="cd14826">
    <property type="entry name" value="SR_alpha_SRX"/>
    <property type="match status" value="1"/>
</dbReference>
<comment type="similarity">
    <text evidence="2">Belongs to the GTP-binding SRP family.</text>
</comment>
<dbReference type="VEuPathDB" id="ToxoDB:ETH2_1348800"/>
<dbReference type="GO" id="GO:0005525">
    <property type="term" value="F:GTP binding"/>
    <property type="evidence" value="ECO:0007669"/>
    <property type="project" value="UniProtKB-KW"/>
</dbReference>
<dbReference type="InterPro" id="IPR027417">
    <property type="entry name" value="P-loop_NTPase"/>
</dbReference>
<protein>
    <submittedName>
        <fullName evidence="9">DNA-binding protein, putative</fullName>
    </submittedName>
</protein>
<evidence type="ECO:0000256" key="3">
    <source>
        <dbReference type="ARBA" id="ARBA00022741"/>
    </source>
</evidence>
<organism evidence="9 10">
    <name type="scientific">Eimeria tenella</name>
    <name type="common">Coccidian parasite</name>
    <dbReference type="NCBI Taxonomy" id="5802"/>
    <lineage>
        <taxon>Eukaryota</taxon>
        <taxon>Sar</taxon>
        <taxon>Alveolata</taxon>
        <taxon>Apicomplexa</taxon>
        <taxon>Conoidasida</taxon>
        <taxon>Coccidia</taxon>
        <taxon>Eucoccidiorida</taxon>
        <taxon>Eimeriorina</taxon>
        <taxon>Eimeriidae</taxon>
        <taxon>Eimeria</taxon>
    </lineage>
</organism>
<comment type="subcellular location">
    <subcellularLocation>
        <location evidence="1">Endoplasmic reticulum membrane</location>
        <topology evidence="1">Peripheral membrane protein</topology>
        <orientation evidence="1">Cytoplasmic side</orientation>
    </subcellularLocation>
</comment>
<dbReference type="Proteomes" id="UP000030747">
    <property type="component" value="Unassembled WGS sequence"/>
</dbReference>
<feature type="compositionally biased region" description="Low complexity" evidence="7">
    <location>
        <begin position="131"/>
        <end position="148"/>
    </location>
</feature>
<dbReference type="SUPFAM" id="SSF52540">
    <property type="entry name" value="P-loop containing nucleoside triphosphate hydrolases"/>
    <property type="match status" value="1"/>
</dbReference>
<dbReference type="InterPro" id="IPR011012">
    <property type="entry name" value="Longin-like_dom_sf"/>
</dbReference>
<keyword evidence="5" id="KW-0472">Membrane</keyword>
<dbReference type="InterPro" id="IPR003593">
    <property type="entry name" value="AAA+_ATPase"/>
</dbReference>
<dbReference type="SMART" id="SM00962">
    <property type="entry name" value="SRP54"/>
    <property type="match status" value="1"/>
</dbReference>
<keyword evidence="3" id="KW-0547">Nucleotide-binding</keyword>
<evidence type="ECO:0000256" key="5">
    <source>
        <dbReference type="ARBA" id="ARBA00023136"/>
    </source>
</evidence>
<dbReference type="InterPro" id="IPR007222">
    <property type="entry name" value="Sig_recog_particle_rcpt_asu_N"/>
</dbReference>
<feature type="region of interest" description="Disordered" evidence="7">
    <location>
        <begin position="210"/>
        <end position="230"/>
    </location>
</feature>
<keyword evidence="4" id="KW-0342">GTP-binding</keyword>
<keyword evidence="9" id="KW-0238">DNA-binding</keyword>
<keyword evidence="10" id="KW-1185">Reference proteome</keyword>
<evidence type="ECO:0000256" key="7">
    <source>
        <dbReference type="SAM" id="MobiDB-lite"/>
    </source>
</evidence>
<name>U6KQ47_EIMTE</name>
<evidence type="ECO:0000256" key="2">
    <source>
        <dbReference type="ARBA" id="ARBA00008531"/>
    </source>
</evidence>
<sequence length="586" mass="63335">MLDYCCCFTRGGVLLWGFCFSKAPLKSLCQLIENVLLEERAGSSSANFGGLSFQWVCLNPLQLFFAAAYSGLRNVALVDLLLQQTAAAFAQHVHGLSDMLDYPLKVGGGPDPFDETFLHILARAQQKRQEAPLQQQQQQQQQRQQQQQHGRNRETKQAKKTKDKGGSPKAAAAAGYWTENKVTKKSMEALDYSKKTGNGDEAAHAIERKTYGADSDSQSSEEETEAAAAAAAATAEGSWLSFLPKSLQKIAAKNVAEEVTDLLLLSVKKNLLGTRTPTLVSVHQTVKRAVKEAIVKLLTPKRSVDVLGLCLQARAEGRVFSIVFLGINGVGKSTNLAKVAYYLKHVSSSSSSSRSSSSSSGSSCSSKRRSSSSRSSSNCRGNSKRSSSSSSSHSSSSSSSSSNSSNLHAGLCLEIPLFEKGYGKDAAAICKEALAHAKETGADVVLVDTAGRMQDNEPLMRALAKLVDLNNPDLILFVGEALVGNDGVDQLKKFNQALANNPTKVGAALSMAYITGQPIVFVGTGQKYQNLKRLNGRGESQQQQQQQQQQQRWRCCCCSWDACMRNECMRQEQLRCMHAAAAALPD</sequence>
<dbReference type="VEuPathDB" id="ToxoDB:ETH_00008060"/>
<feature type="compositionally biased region" description="Low complexity" evidence="7">
    <location>
        <begin position="349"/>
        <end position="365"/>
    </location>
</feature>
<feature type="region of interest" description="Disordered" evidence="7">
    <location>
        <begin position="128"/>
        <end position="177"/>
    </location>
</feature>
<evidence type="ECO:0000313" key="10">
    <source>
        <dbReference type="Proteomes" id="UP000030747"/>
    </source>
</evidence>
<gene>
    <name evidence="9" type="ORF">ETH_00008060</name>
</gene>
<dbReference type="PANTHER" id="PTHR43134:SF1">
    <property type="entry name" value="SIGNAL RECOGNITION PARTICLE RECEPTOR SUBUNIT ALPHA"/>
    <property type="match status" value="1"/>
</dbReference>
<evidence type="ECO:0000259" key="8">
    <source>
        <dbReference type="PROSITE" id="PS00300"/>
    </source>
</evidence>
<reference evidence="9" key="1">
    <citation type="submission" date="2013-10" db="EMBL/GenBank/DDBJ databases">
        <title>Genomic analysis of the causative agents of coccidiosis in chickens.</title>
        <authorList>
            <person name="Reid A.J."/>
            <person name="Blake D."/>
            <person name="Billington K."/>
            <person name="Browne H."/>
            <person name="Dunn M."/>
            <person name="Hung S."/>
            <person name="Kawahara F."/>
            <person name="Miranda-Saavedra D."/>
            <person name="Mourier T."/>
            <person name="Nagra H."/>
            <person name="Otto T.D."/>
            <person name="Rawlings N."/>
            <person name="Sanchez A."/>
            <person name="Sanders M."/>
            <person name="Subramaniam C."/>
            <person name="Tay Y."/>
            <person name="Dear P."/>
            <person name="Doerig C."/>
            <person name="Gruber A."/>
            <person name="Parkinson J."/>
            <person name="Shirley M."/>
            <person name="Wan K.L."/>
            <person name="Berriman M."/>
            <person name="Tomley F."/>
            <person name="Pain A."/>
        </authorList>
    </citation>
    <scope>NUCLEOTIDE SEQUENCE [LARGE SCALE GENOMIC DNA]</scope>
    <source>
        <strain evidence="9">Houghton</strain>
    </source>
</reference>
<keyword evidence="6" id="KW-0675">Receptor</keyword>
<dbReference type="GO" id="GO:0006614">
    <property type="term" value="P:SRP-dependent cotranslational protein targeting to membrane"/>
    <property type="evidence" value="ECO:0007669"/>
    <property type="project" value="InterPro"/>
</dbReference>
<dbReference type="PROSITE" id="PS00300">
    <property type="entry name" value="SRP54"/>
    <property type="match status" value="1"/>
</dbReference>
<dbReference type="OrthoDB" id="1727884at2759"/>
<reference evidence="9" key="2">
    <citation type="submission" date="2013-10" db="EMBL/GenBank/DDBJ databases">
        <authorList>
            <person name="Aslett M."/>
        </authorList>
    </citation>
    <scope>NUCLEOTIDE SEQUENCE [LARGE SCALE GENOMIC DNA]</scope>
    <source>
        <strain evidence="9">Houghton</strain>
    </source>
</reference>
<dbReference type="Pfam" id="PF00448">
    <property type="entry name" value="SRP54"/>
    <property type="match status" value="1"/>
</dbReference>
<dbReference type="GO" id="GO:0005785">
    <property type="term" value="C:signal recognition particle receptor complex"/>
    <property type="evidence" value="ECO:0007669"/>
    <property type="project" value="InterPro"/>
</dbReference>
<accession>U6KQ47</accession>
<evidence type="ECO:0000256" key="4">
    <source>
        <dbReference type="ARBA" id="ARBA00023134"/>
    </source>
</evidence>
<proteinExistence type="inferred from homology"/>
<evidence type="ECO:0000313" key="9">
    <source>
        <dbReference type="EMBL" id="CDJ38387.1"/>
    </source>
</evidence>
<dbReference type="SMART" id="SM00382">
    <property type="entry name" value="AAA"/>
    <property type="match status" value="1"/>
</dbReference>
<dbReference type="GO" id="GO:0005047">
    <property type="term" value="F:signal recognition particle binding"/>
    <property type="evidence" value="ECO:0007669"/>
    <property type="project" value="InterPro"/>
</dbReference>
<dbReference type="PANTHER" id="PTHR43134">
    <property type="entry name" value="SIGNAL RECOGNITION PARTICLE RECEPTOR SUBUNIT ALPHA"/>
    <property type="match status" value="1"/>
</dbReference>
<dbReference type="AlphaFoldDB" id="U6KQ47"/>
<feature type="compositionally biased region" description="Low complexity" evidence="7">
    <location>
        <begin position="372"/>
        <end position="406"/>
    </location>
</feature>
<dbReference type="OMA" id="HLGWIDK"/>
<evidence type="ECO:0000256" key="1">
    <source>
        <dbReference type="ARBA" id="ARBA00004397"/>
    </source>
</evidence>
<dbReference type="Pfam" id="PF04086">
    <property type="entry name" value="SRP-alpha_N"/>
    <property type="match status" value="1"/>
</dbReference>
<dbReference type="InterPro" id="IPR000897">
    <property type="entry name" value="SRP54_GTPase_dom"/>
</dbReference>
<dbReference type="Gene3D" id="1.20.120.140">
    <property type="entry name" value="Signal recognition particle SRP54, nucleotide-binding domain"/>
    <property type="match status" value="1"/>
</dbReference>